<dbReference type="VEuPathDB" id="FungiDB:I7I53_06146"/>
<evidence type="ECO:0000313" key="3">
    <source>
        <dbReference type="Proteomes" id="UP000663419"/>
    </source>
</evidence>
<dbReference type="AlphaFoldDB" id="A0A8A1LB89"/>
<organism evidence="2 3">
    <name type="scientific">Ajellomyces capsulatus (strain H88)</name>
    <name type="common">Darling's disease fungus</name>
    <name type="synonym">Histoplasma capsulatum</name>
    <dbReference type="NCBI Taxonomy" id="544711"/>
    <lineage>
        <taxon>Eukaryota</taxon>
        <taxon>Fungi</taxon>
        <taxon>Dikarya</taxon>
        <taxon>Ascomycota</taxon>
        <taxon>Pezizomycotina</taxon>
        <taxon>Eurotiomycetes</taxon>
        <taxon>Eurotiomycetidae</taxon>
        <taxon>Onygenales</taxon>
        <taxon>Ajellomycetaceae</taxon>
        <taxon>Histoplasma</taxon>
    </lineage>
</organism>
<gene>
    <name evidence="2" type="ORF">I7I53_06146</name>
</gene>
<keyword evidence="1" id="KW-1133">Transmembrane helix</keyword>
<dbReference type="Proteomes" id="UP000663419">
    <property type="component" value="Chromosome 2"/>
</dbReference>
<reference evidence="2" key="1">
    <citation type="submission" date="2021-01" db="EMBL/GenBank/DDBJ databases">
        <title>Chromosome-level genome assembly of a human fungal pathogen reveals clustering of transcriptionally co-regulated genes.</title>
        <authorList>
            <person name="Voorhies M."/>
            <person name="Cohen S."/>
            <person name="Shea T.P."/>
            <person name="Petrus S."/>
            <person name="Munoz J.F."/>
            <person name="Poplawski S."/>
            <person name="Goldman W.E."/>
            <person name="Michael T."/>
            <person name="Cuomo C.A."/>
            <person name="Sil A."/>
            <person name="Beyhan S."/>
        </authorList>
    </citation>
    <scope>NUCLEOTIDE SEQUENCE</scope>
    <source>
        <strain evidence="2">H88</strain>
    </source>
</reference>
<proteinExistence type="predicted"/>
<keyword evidence="2" id="KW-0808">Transferase</keyword>
<evidence type="ECO:0000256" key="1">
    <source>
        <dbReference type="SAM" id="Phobius"/>
    </source>
</evidence>
<name>A0A8A1LB89_AJEC8</name>
<protein>
    <submittedName>
        <fullName evidence="2">Amidophosphoribosyltransferase</fullName>
    </submittedName>
</protein>
<sequence length="62" mass="7135">MRMMRQTIIHLRLRTGWTLRYIILVIIRSAAACMNAIYSSSPVLFFSCFITVDSRLFPPGPT</sequence>
<keyword evidence="1" id="KW-0812">Transmembrane</keyword>
<keyword evidence="1" id="KW-0472">Membrane</keyword>
<feature type="transmembrane region" description="Helical" evidence="1">
    <location>
        <begin position="21"/>
        <end position="52"/>
    </location>
</feature>
<accession>A0A8A1LB89</accession>
<dbReference type="EMBL" id="CP069103">
    <property type="protein sequence ID" value="QSS50951.1"/>
    <property type="molecule type" value="Genomic_DNA"/>
</dbReference>
<evidence type="ECO:0000313" key="2">
    <source>
        <dbReference type="EMBL" id="QSS50951.1"/>
    </source>
</evidence>
<keyword evidence="2" id="KW-0328">Glycosyltransferase</keyword>
<dbReference type="GO" id="GO:0016757">
    <property type="term" value="F:glycosyltransferase activity"/>
    <property type="evidence" value="ECO:0007669"/>
    <property type="project" value="UniProtKB-KW"/>
</dbReference>